<dbReference type="EMBL" id="CP046056">
    <property type="protein sequence ID" value="QQD23012.1"/>
    <property type="molecule type" value="Genomic_DNA"/>
</dbReference>
<keyword evidence="3" id="KW-1185">Reference proteome</keyword>
<evidence type="ECO:0000313" key="2">
    <source>
        <dbReference type="EMBL" id="QQD23012.1"/>
    </source>
</evidence>
<sequence length="306" mass="34967">MFKPSDLNTGAWIREGQLRQEARVAAHNISVLEDDLDSWRRHASKLKARNKELLDDYNGLVDDFNHLYDLLIDANEAGMVAGRGVVVAGYTNNMAMELLRFRFQLLAQLTDGKWNYAGLAFGNLSNRHTQAKQISFEDRQYINLRLLCRMEWFDWCLHNEVMAKFGALVTAAMLNPTPETAQLRGRRLLDAFVKESSEYHALRERAMNYEESETVRDAFEQERFDYWNGRIVFGIDESDGVPFPSSAETRKLHPDQRFDLHLPAGRLARDFGINIETGKKADCYRAGTAAGVLTGYGRANGANWFF</sequence>
<dbReference type="Proteomes" id="UP000596074">
    <property type="component" value="Chromosome"/>
</dbReference>
<evidence type="ECO:0000256" key="1">
    <source>
        <dbReference type="SAM" id="Coils"/>
    </source>
</evidence>
<feature type="coiled-coil region" evidence="1">
    <location>
        <begin position="29"/>
        <end position="56"/>
    </location>
</feature>
<dbReference type="AlphaFoldDB" id="A0A9X7USP5"/>
<organism evidence="2 3">
    <name type="scientific">Venatoribacter cucullus</name>
    <dbReference type="NCBI Taxonomy" id="2661630"/>
    <lineage>
        <taxon>Bacteria</taxon>
        <taxon>Pseudomonadati</taxon>
        <taxon>Pseudomonadota</taxon>
        <taxon>Gammaproteobacteria</taxon>
        <taxon>Oceanospirillales</taxon>
        <taxon>Oceanospirillaceae</taxon>
        <taxon>Venatoribacter</taxon>
    </lineage>
</organism>
<dbReference type="KEGG" id="vcw:GJQ55_00310"/>
<reference evidence="2 3" key="1">
    <citation type="submission" date="2019-11" db="EMBL/GenBank/DDBJ databases">
        <title>Venatorbacter sp. nov. a predator of Campylobacter and other Gram-negative bacteria.</title>
        <authorList>
            <person name="Saeedi A."/>
            <person name="Cummings N.J."/>
            <person name="Connerton I.F."/>
            <person name="Connerton P.L."/>
        </authorList>
    </citation>
    <scope>NUCLEOTIDE SEQUENCE [LARGE SCALE GENOMIC DNA]</scope>
    <source>
        <strain evidence="2">XL5</strain>
    </source>
</reference>
<name>A0A9X7USP5_9GAMM</name>
<accession>A0A9X7USP5</accession>
<evidence type="ECO:0000313" key="3">
    <source>
        <dbReference type="Proteomes" id="UP000596074"/>
    </source>
</evidence>
<dbReference type="RefSeq" id="WP_228345522.1">
    <property type="nucleotide sequence ID" value="NZ_CP046056.1"/>
</dbReference>
<keyword evidence="1" id="KW-0175">Coiled coil</keyword>
<gene>
    <name evidence="2" type="ORF">GJQ55_00310</name>
</gene>
<protein>
    <submittedName>
        <fullName evidence="2">Uncharacterized protein</fullName>
    </submittedName>
</protein>
<proteinExistence type="predicted"/>